<dbReference type="CDD" id="cd02859">
    <property type="entry name" value="E_set_AMPKbeta_like_N"/>
    <property type="match status" value="1"/>
</dbReference>
<dbReference type="EMBL" id="JABDJR010000580">
    <property type="protein sequence ID" value="NNF07949.1"/>
    <property type="molecule type" value="Genomic_DNA"/>
</dbReference>
<reference evidence="3 4" key="1">
    <citation type="submission" date="2020-03" db="EMBL/GenBank/DDBJ databases">
        <title>Metabolic flexibility allows generalist bacteria to become dominant in a frequently disturbed ecosystem.</title>
        <authorList>
            <person name="Chen Y.-J."/>
            <person name="Leung P.M."/>
            <person name="Bay S.K."/>
            <person name="Hugenholtz P."/>
            <person name="Kessler A.J."/>
            <person name="Shelley G."/>
            <person name="Waite D.W."/>
            <person name="Cook P.L."/>
            <person name="Greening C."/>
        </authorList>
    </citation>
    <scope>NUCLEOTIDE SEQUENCE [LARGE SCALE GENOMIC DNA]</scope>
    <source>
        <strain evidence="3">SS_bin_28</strain>
    </source>
</reference>
<feature type="domain" description="AMP-activated protein kinase glycogen-binding" evidence="2">
    <location>
        <begin position="10"/>
        <end position="73"/>
    </location>
</feature>
<comment type="caution">
    <text evidence="3">The sequence shown here is derived from an EMBL/GenBank/DDBJ whole genome shotgun (WGS) entry which is preliminary data.</text>
</comment>
<dbReference type="InterPro" id="IPR014756">
    <property type="entry name" value="Ig_E-set"/>
</dbReference>
<organism evidence="3 4">
    <name type="scientific">Eiseniibacteriota bacterium</name>
    <dbReference type="NCBI Taxonomy" id="2212470"/>
    <lineage>
        <taxon>Bacteria</taxon>
        <taxon>Candidatus Eiseniibacteriota</taxon>
    </lineage>
</organism>
<dbReference type="InterPro" id="IPR032640">
    <property type="entry name" value="AMPK1_CBM"/>
</dbReference>
<evidence type="ECO:0000259" key="2">
    <source>
        <dbReference type="Pfam" id="PF16561"/>
    </source>
</evidence>
<dbReference type="Pfam" id="PF16561">
    <property type="entry name" value="AMPK1_CBM"/>
    <property type="match status" value="1"/>
</dbReference>
<dbReference type="Gene3D" id="2.60.40.10">
    <property type="entry name" value="Immunoglobulins"/>
    <property type="match status" value="1"/>
</dbReference>
<evidence type="ECO:0000256" key="1">
    <source>
        <dbReference type="ARBA" id="ARBA00010926"/>
    </source>
</evidence>
<gene>
    <name evidence="3" type="ORF">HKN21_14390</name>
</gene>
<evidence type="ECO:0000313" key="3">
    <source>
        <dbReference type="EMBL" id="NNF07949.1"/>
    </source>
</evidence>
<dbReference type="InterPro" id="IPR050827">
    <property type="entry name" value="CRP1_MDG1_kinase"/>
</dbReference>
<dbReference type="SUPFAM" id="SSF81296">
    <property type="entry name" value="E set domains"/>
    <property type="match status" value="1"/>
</dbReference>
<evidence type="ECO:0000313" key="4">
    <source>
        <dbReference type="Proteomes" id="UP000547674"/>
    </source>
</evidence>
<dbReference type="PANTHER" id="PTHR10343:SF84">
    <property type="entry name" value="5'-AMP-ACTIVATED PROTEIN KINASE SUBUNIT BETA-1"/>
    <property type="match status" value="1"/>
</dbReference>
<name>A0A7Y2E9Y4_UNCEI</name>
<dbReference type="PANTHER" id="PTHR10343">
    <property type="entry name" value="5'-AMP-ACTIVATED PROTEIN KINASE , BETA SUBUNIT"/>
    <property type="match status" value="1"/>
</dbReference>
<protein>
    <recommendedName>
        <fullName evidence="2">AMP-activated protein kinase glycogen-binding domain-containing protein</fullName>
    </recommendedName>
</protein>
<accession>A0A7Y2E9Y4</accession>
<dbReference type="InterPro" id="IPR013783">
    <property type="entry name" value="Ig-like_fold"/>
</dbReference>
<dbReference type="AlphaFoldDB" id="A0A7Y2E9Y4"/>
<proteinExistence type="inferred from homology"/>
<sequence>IRFVYEGDYAGSVSVAGDFNGWNGTATPMTKSGDVWSVVVSLGPGTHEYKFVVDGQWVADPDNPTTVGDFGNSAIQIGPDGDIVQMKATSNTELSPKIYLGARYITLFNFRETQGSNPEWNLDRPDYDIDLDFAVRMNEVLTGRMLTNINNLNENVQLWETSLRFDRGHLNLDTGDIRILAFDNDRMGTFDDPLSLVGDVGIYDHAWGYEQQGVAVWKDYKGFEGHLLYSDNFRPGGTASTFENISATGDVGYFRADTDNNKDVLGVRVKREVNDHLRMGVSGRLDRGSNPGLLVEFQPGTSANPLGPVDTYNNTVEEWMAAGIDLMYTNDPQGLDLSAEFLVGESQVRGESGVRENFNNVGDLVSTETLESRDLRLDTSKRTHLGVHYYAFRGWHWRGVWEFEDHDMSPASNDSSMALYNRVANYKFDLEFNGQEWKNWPWEAGLAINIHDFAYDRNASWRTQLWFDTYNFWLEQGEHEVSFDRLIMLGGDDVVSLKPRAEWMFYADRSATVGYQGILNATKLGREPKYWETNITFHVELTRRLDLNTDSRWVRYDDPILDMDETFLSHFIELKYHFTPEIEVGLSWGVDPWVIDGITNEYDRIGRDQFLFSRNANASTAESDFLDMGKTILAAEKALEDETRFQLEAIIRY</sequence>
<feature type="non-terminal residue" evidence="3">
    <location>
        <position position="1"/>
    </location>
</feature>
<comment type="similarity">
    <text evidence="1">Belongs to the 5'-AMP-activated protein kinase beta subunit family.</text>
</comment>
<dbReference type="Proteomes" id="UP000547674">
    <property type="component" value="Unassembled WGS sequence"/>
</dbReference>